<accession>A0ABW5RA01</accession>
<dbReference type="Pfam" id="PF25788">
    <property type="entry name" value="Ig_Rha78A_N"/>
    <property type="match status" value="1"/>
</dbReference>
<dbReference type="SUPFAM" id="SSF49299">
    <property type="entry name" value="PKD domain"/>
    <property type="match status" value="1"/>
</dbReference>
<dbReference type="Gene3D" id="2.60.40.1080">
    <property type="match status" value="1"/>
</dbReference>
<organism evidence="2 3">
    <name type="scientific">Marinicrinis sediminis</name>
    <dbReference type="NCBI Taxonomy" id="1652465"/>
    <lineage>
        <taxon>Bacteria</taxon>
        <taxon>Bacillati</taxon>
        <taxon>Bacillota</taxon>
        <taxon>Bacilli</taxon>
        <taxon>Bacillales</taxon>
        <taxon>Paenibacillaceae</taxon>
    </lineage>
</organism>
<dbReference type="Gene3D" id="2.60.120.560">
    <property type="entry name" value="Exo-inulinase, domain 1"/>
    <property type="match status" value="1"/>
</dbReference>
<dbReference type="Proteomes" id="UP001597497">
    <property type="component" value="Unassembled WGS sequence"/>
</dbReference>
<keyword evidence="3" id="KW-1185">Reference proteome</keyword>
<comment type="caution">
    <text evidence="2">The sequence shown here is derived from an EMBL/GenBank/DDBJ whole genome shotgun (WGS) entry which is preliminary data.</text>
</comment>
<dbReference type="EMBL" id="JBHUMM010000016">
    <property type="protein sequence ID" value="MFD2671828.1"/>
    <property type="molecule type" value="Genomic_DNA"/>
</dbReference>
<dbReference type="Gene3D" id="2.60.40.10">
    <property type="entry name" value="Immunoglobulins"/>
    <property type="match status" value="3"/>
</dbReference>
<evidence type="ECO:0000259" key="1">
    <source>
        <dbReference type="PROSITE" id="PS50093"/>
    </source>
</evidence>
<dbReference type="InterPro" id="IPR035986">
    <property type="entry name" value="PKD_dom_sf"/>
</dbReference>
<evidence type="ECO:0000313" key="2">
    <source>
        <dbReference type="EMBL" id="MFD2671828.1"/>
    </source>
</evidence>
<dbReference type="Pfam" id="PF18911">
    <property type="entry name" value="PKD_4"/>
    <property type="match status" value="1"/>
</dbReference>
<proteinExistence type="predicted"/>
<dbReference type="SMART" id="SM00089">
    <property type="entry name" value="PKD"/>
    <property type="match status" value="1"/>
</dbReference>
<gene>
    <name evidence="2" type="ORF">ACFSUC_09430</name>
</gene>
<dbReference type="InterPro" id="IPR013783">
    <property type="entry name" value="Ig-like_fold"/>
</dbReference>
<reference evidence="3" key="1">
    <citation type="journal article" date="2019" name="Int. J. Syst. Evol. Microbiol.">
        <title>The Global Catalogue of Microorganisms (GCM) 10K type strain sequencing project: providing services to taxonomists for standard genome sequencing and annotation.</title>
        <authorList>
            <consortium name="The Broad Institute Genomics Platform"/>
            <consortium name="The Broad Institute Genome Sequencing Center for Infectious Disease"/>
            <person name="Wu L."/>
            <person name="Ma J."/>
        </authorList>
    </citation>
    <scope>NUCLEOTIDE SEQUENCE [LARGE SCALE GENOMIC DNA]</scope>
    <source>
        <strain evidence="3">KCTC 33676</strain>
    </source>
</reference>
<dbReference type="PROSITE" id="PS50093">
    <property type="entry name" value="PKD"/>
    <property type="match status" value="1"/>
</dbReference>
<dbReference type="CDD" id="cd00146">
    <property type="entry name" value="PKD"/>
    <property type="match status" value="1"/>
</dbReference>
<evidence type="ECO:0000313" key="3">
    <source>
        <dbReference type="Proteomes" id="UP001597497"/>
    </source>
</evidence>
<protein>
    <submittedName>
        <fullName evidence="2">PKD domain-containing protein</fullName>
    </submittedName>
</protein>
<name>A0ABW5RA01_9BACL</name>
<dbReference type="InterPro" id="IPR000601">
    <property type="entry name" value="PKD_dom"/>
</dbReference>
<sequence length="2104" mass="236427">MKIKTVFIKLLIIIMILSLFPQFSSKALEKTPENYVEVFAEDLANPGFRFCQHANGDWSTKSSYGDIGTIRVSDADGEPSITYVKTYANIPNPKDGWVYSDGSQVSEDDSKNIMNIIPDKNKKPEPQGRHAVDRDAEVDATNNKVIIEGPAGKGILKSTLETGFCGGNNEVNYAFPVKVYFVGKLIVPDEFMGLEISPTERTLNVGESQHFTVHASWKQNGTTKKYEVSDNKLSWSSNASAKVPVDAFGIVNGQEPTPGTSHATITAYFAEQNASVSAKVRVIDPDEPPPDPDPDPVYITGDFDIVPSAIDWRDPFVFQPKDIETGSCSYQSHQYRIQRGSSSYMTPNVSGETTNSAYSESTYPWIISIGSHQVSMKIIADCGESDWIGPKTLTVNGPSDNGPPTFELGWTTPGVWTMEGKQTEVVQGTYLDLVYLDEPAPADPDGDMIEDVIWDFSSSNRWVKNIPNQYSAYTNGYHQIEMNELGYHSACALMRDEFGAESRKCTYVRVVPPNPIPVAQCPAEVKDNRPVDASLFGSRQSYSPMGRAIDHTKDEWTNKQAAYTNPTTDLVLERVQLHVYDAAGLKSLQPDECEITVLPDLPPLANLDVPPLGIRGQSFDLINQSASPDGDQLVAATYQYKYDAHNNGFEDDSWQPLTGSMQKAVFSPKQVGKYLFYIEVTEDYGRQDDTLDVDVTTLTMDVINEAPSVSFEVEGENRQPNLNLPEVYTPSDIRNQFELYQTNTNLPIENTSFYWYEQGGKLKGSMGKGIENIYSYSFNERLNGQDRQEAWDMPMRDFGYGPNNLNPYRAVESTSETMSTLIGSANNRNQIFSLFSVGSDTNIQSNLSYIFIDQYWGRDDTSGGVSSKNIYAINKEKINKLHVELGFYTQSYHYDSDEPFDFVIDRDYLGKHEFDYALHANYSNPPRYTDSVHPNIVGYQLADRTLYVLVQYYHYRDSPNGDRLRGYSYIIHTFDAYSGEKLGDTSAHLDINNYSTNQQIRNRYASLKRPDRLQPKGDNLVLLNLYYYGDEQAIEINRKGEVVKQSDLGLPDPTTLECEQNVVCKDHQRRVNEIYKDGNGSYYFYDVLTMRYRQHGSDHTYTSKPYITKIGPDLKVDWRKPLTGRSISNTTCITHVWGDPKNTAPSILIDSLNGKVYTKSYTNGASFACHTYMEGWDIETGNVIATPADMDVSSNFTNTELLWNGFLRVNADEFDDKKQTVTKDGRITRFYDRTYNTDMNTLKRHYVFDTSNQMKTYVNQPTMTIQFGGNTETVNGYGGYYGDGIYLSTFDSTTMGYDCNLCRYLVVTVQPPSTHEPNLKPFSLGQFLSPETKDNHTLNFTMNMLQARKTSDVVGMSFRAQDGMNRYALEIDGASLALVKYENGSRSVLQSAAYPFQDQTAYAIQIDAVEDRISVRLNQVPYLEVIDRTYTAGKFGPFSDKPHVSFSSISSMDKPAPDIELADGYAIWEPELGYGKVDYTNLVFEDPENDPQAGTYSWTLTHTPKFIANQGLSALHGQTFSDAQLHLDKVGRYDIALRAQDDPHPDYKFPSTVFADYREDSNPFQASILVHRRPVSKYSVIVGGDDKVYWTDSSYDPDRYASSTVYSTEATGIDYLATRGIMERTYFYVSPSGEEVMQRLIVPTEAGVYTVGLAVKDEYGAWSEWNIQSVTITDVPQNAPPNPGFTLNKTSTHRGDPITINSTASDPEDGGRTNLDHAYYIRNTGTGVESYQSNSRTNWQKSFSSLGTFQIRQVVRDSVGQEAEMTRSVHILNRLPSAVITYPASSDQNHPTVVKDDTPTITWTYGDADSDSQQRYQVKIYRYGGVLLQDSGVVTSSSKSWTPTTALPDKTNLYVIVRVHDGYAWSLDSEPAYMYIHTNEPPDAQFDWSPKPVWEGDTVTLTNQSTDPDGDPLTYQWRITDPSGQTRSYTSRHVTALFSQIGRYRVELTVSDGEEQDTVTRTIEALELKLEPSVYHTPEWKQIHDDRGHETEQDPKDFYSGELFKLEAVTSPAPVVEITAKLTGTGRQNNVIRIDTTLTASGTPQHYRGDLYDKVLMSMERGLKEGLEDIVFEIEYANGVTKQAVVEVNIIGLAKEIVGVHRVR</sequence>
<feature type="domain" description="PKD" evidence="1">
    <location>
        <begin position="1910"/>
        <end position="1963"/>
    </location>
</feature>
<dbReference type="InterPro" id="IPR022409">
    <property type="entry name" value="PKD/Chitinase_dom"/>
</dbReference>